<organism evidence="2 3">
    <name type="scientific">Algivirga pacifica</name>
    <dbReference type="NCBI Taxonomy" id="1162670"/>
    <lineage>
        <taxon>Bacteria</taxon>
        <taxon>Pseudomonadati</taxon>
        <taxon>Bacteroidota</taxon>
        <taxon>Cytophagia</taxon>
        <taxon>Cytophagales</taxon>
        <taxon>Flammeovirgaceae</taxon>
        <taxon>Algivirga</taxon>
    </lineage>
</organism>
<sequence>MIYHAELSKEEKEFLQQAGYRSQWYPNPTGHTTDLPCGLTYGYLLPQRADKPMILAFRGATWGNHSSVIASFSRTPIGWNLYHQHFAPQAEQEVTRIAERMDIKILVTGHSMGGCMAQYFSTRNPAYIQHGITFQSPGIFFDKTYQKFPTTIDDTLPKVKMTHHTGKYDWADLTGGKHVPGDIVLHELQGWKMKVPPLVHQTNLLCTANVVPLGTLLPNPQFPQVIHEKKYERQVYFGLFWSVKKFLGEFIRLGVGWVLVPIYKRKYATRKIR</sequence>
<keyword evidence="3" id="KW-1185">Reference proteome</keyword>
<name>A0ABP9DBU2_9BACT</name>
<gene>
    <name evidence="2" type="ORF">GCM10023331_22760</name>
</gene>
<dbReference type="SUPFAM" id="SSF53474">
    <property type="entry name" value="alpha/beta-Hydrolases"/>
    <property type="match status" value="1"/>
</dbReference>
<dbReference type="Proteomes" id="UP001500298">
    <property type="component" value="Unassembled WGS sequence"/>
</dbReference>
<dbReference type="InterPro" id="IPR029058">
    <property type="entry name" value="AB_hydrolase_fold"/>
</dbReference>
<accession>A0ABP9DBU2</accession>
<dbReference type="Gene3D" id="3.40.50.1820">
    <property type="entry name" value="alpha/beta hydrolase"/>
    <property type="match status" value="1"/>
</dbReference>
<reference evidence="3" key="1">
    <citation type="journal article" date="2019" name="Int. J. Syst. Evol. Microbiol.">
        <title>The Global Catalogue of Microorganisms (GCM) 10K type strain sequencing project: providing services to taxonomists for standard genome sequencing and annotation.</title>
        <authorList>
            <consortium name="The Broad Institute Genomics Platform"/>
            <consortium name="The Broad Institute Genome Sequencing Center for Infectious Disease"/>
            <person name="Wu L."/>
            <person name="Ma J."/>
        </authorList>
    </citation>
    <scope>NUCLEOTIDE SEQUENCE [LARGE SCALE GENOMIC DNA]</scope>
    <source>
        <strain evidence="3">JCM 18326</strain>
    </source>
</reference>
<protein>
    <recommendedName>
        <fullName evidence="1">Fungal lipase-type domain-containing protein</fullName>
    </recommendedName>
</protein>
<evidence type="ECO:0000259" key="1">
    <source>
        <dbReference type="Pfam" id="PF01764"/>
    </source>
</evidence>
<proteinExistence type="predicted"/>
<evidence type="ECO:0000313" key="2">
    <source>
        <dbReference type="EMBL" id="GAA4836981.1"/>
    </source>
</evidence>
<evidence type="ECO:0000313" key="3">
    <source>
        <dbReference type="Proteomes" id="UP001500298"/>
    </source>
</evidence>
<comment type="caution">
    <text evidence="2">The sequence shown here is derived from an EMBL/GenBank/DDBJ whole genome shotgun (WGS) entry which is preliminary data.</text>
</comment>
<feature type="domain" description="Fungal lipase-type" evidence="1">
    <location>
        <begin position="85"/>
        <end position="121"/>
    </location>
</feature>
<dbReference type="InterPro" id="IPR002921">
    <property type="entry name" value="Fungal_lipase-type"/>
</dbReference>
<dbReference type="Pfam" id="PF01764">
    <property type="entry name" value="Lipase_3"/>
    <property type="match status" value="1"/>
</dbReference>
<dbReference type="EMBL" id="BAABJX010000033">
    <property type="protein sequence ID" value="GAA4836981.1"/>
    <property type="molecule type" value="Genomic_DNA"/>
</dbReference>